<protein>
    <submittedName>
        <fullName evidence="1">Chromatin structure-remodeling complex subunit RSC7</fullName>
    </submittedName>
</protein>
<gene>
    <name evidence="1" type="primary">NPL6_2</name>
    <name evidence="1" type="ORF">IWW38_005135</name>
</gene>
<evidence type="ECO:0000313" key="2">
    <source>
        <dbReference type="Proteomes" id="UP001139981"/>
    </source>
</evidence>
<name>A0ACC1LW28_9FUNG</name>
<comment type="caution">
    <text evidence="1">The sequence shown here is derived from an EMBL/GenBank/DDBJ whole genome shotgun (WGS) entry which is preliminary data.</text>
</comment>
<evidence type="ECO:0000313" key="1">
    <source>
        <dbReference type="EMBL" id="KAJ2887468.1"/>
    </source>
</evidence>
<sequence length="361" mass="40828">DSTTLTTFADGSVILPFSDVDMDSVKKLLLRKMGRRQLVLPLKPSKLRALHDVVNKPASDSSGDESESERSESEEVDLPEEDEDLSTLDAAGEQKIDADGYLLGGRSYICAVFRSPYRKNSSTLYIPSTEVCRFTGFRTRSDLMRRHPQDLRLVKISTREKAILLDNLIISPQWARSLYMIPARLAFKVFGAALVLNGQHVVDDYCHRTWERRDAEKGGPPYAPGQVVANMELYHEFRDNYALAQQPKAAYKHAPSLKLNSEQLRELEAEREQHFCVVGSSVELMALVRSWEKHRRAVVRSVISGTPRPVLSGSRIKRPELPPIESDMSIDDDSDDDDKKEGDFDDDVKKVEVFSDEDDKK</sequence>
<organism evidence="1 2">
    <name type="scientific">Coemansia aciculifera</name>
    <dbReference type="NCBI Taxonomy" id="417176"/>
    <lineage>
        <taxon>Eukaryota</taxon>
        <taxon>Fungi</taxon>
        <taxon>Fungi incertae sedis</taxon>
        <taxon>Zoopagomycota</taxon>
        <taxon>Kickxellomycotina</taxon>
        <taxon>Kickxellomycetes</taxon>
        <taxon>Kickxellales</taxon>
        <taxon>Kickxellaceae</taxon>
        <taxon>Coemansia</taxon>
    </lineage>
</organism>
<keyword evidence="2" id="KW-1185">Reference proteome</keyword>
<accession>A0ACC1LW28</accession>
<reference evidence="1" key="1">
    <citation type="submission" date="2022-07" db="EMBL/GenBank/DDBJ databases">
        <title>Phylogenomic reconstructions and comparative analyses of Kickxellomycotina fungi.</title>
        <authorList>
            <person name="Reynolds N.K."/>
            <person name="Stajich J.E."/>
            <person name="Barry K."/>
            <person name="Grigoriev I.V."/>
            <person name="Crous P."/>
            <person name="Smith M.E."/>
        </authorList>
    </citation>
    <scope>NUCLEOTIDE SEQUENCE</scope>
    <source>
        <strain evidence="1">CBS 190363</strain>
    </source>
</reference>
<feature type="non-terminal residue" evidence="1">
    <location>
        <position position="361"/>
    </location>
</feature>
<dbReference type="Proteomes" id="UP001139981">
    <property type="component" value="Unassembled WGS sequence"/>
</dbReference>
<proteinExistence type="predicted"/>
<dbReference type="EMBL" id="JANBVB010002225">
    <property type="protein sequence ID" value="KAJ2887468.1"/>
    <property type="molecule type" value="Genomic_DNA"/>
</dbReference>
<feature type="non-terminal residue" evidence="1">
    <location>
        <position position="1"/>
    </location>
</feature>